<keyword evidence="3" id="KW-1185">Reference proteome</keyword>
<sequence>MHYVFILTLLLLLLLGPQWWVNRTMKKHSQQEEDNFPGNGGELARHLLDRFSLTNVRVESTDLGDHYDPGDKAVRLSKERMSGKSLTAITTAAHEVGHALQDAADEPMFRWRTRLARFAQFAQRLGSFLLFLAPIASVISRAPAIGMISALAAFLIMGTNVLLQLFTLPVELDASFKKAMPLLKDGYLTTDQYPAAEKILRAAAFTYLSASLAGLLNFWQWIRVLRR</sequence>
<dbReference type="AlphaFoldDB" id="A0A1E2UTJ1"/>
<name>A0A1E2UTJ1_9GAMM</name>
<evidence type="ECO:0000313" key="2">
    <source>
        <dbReference type="EMBL" id="ODB98001.1"/>
    </source>
</evidence>
<dbReference type="OrthoDB" id="9805386at2"/>
<keyword evidence="1" id="KW-1133">Transmembrane helix</keyword>
<gene>
    <name evidence="2" type="ORF">A3196_15285</name>
</gene>
<organism evidence="2 3">
    <name type="scientific">Candidatus Thiodiazotropha endoloripes</name>
    <dbReference type="NCBI Taxonomy" id="1818881"/>
    <lineage>
        <taxon>Bacteria</taxon>
        <taxon>Pseudomonadati</taxon>
        <taxon>Pseudomonadota</taxon>
        <taxon>Gammaproteobacteria</taxon>
        <taxon>Chromatiales</taxon>
        <taxon>Sedimenticolaceae</taxon>
        <taxon>Candidatus Thiodiazotropha</taxon>
    </lineage>
</organism>
<feature type="transmembrane region" description="Helical" evidence="1">
    <location>
        <begin position="199"/>
        <end position="219"/>
    </location>
</feature>
<accession>A0A1E2UTJ1</accession>
<proteinExistence type="predicted"/>
<comment type="caution">
    <text evidence="2">The sequence shown here is derived from an EMBL/GenBank/DDBJ whole genome shotgun (WGS) entry which is preliminary data.</text>
</comment>
<dbReference type="PANTHER" id="PTHR36434:SF1">
    <property type="entry name" value="MEMBRANE PROTEASE YUGP-RELATED"/>
    <property type="match status" value="1"/>
</dbReference>
<dbReference type="EMBL" id="LVJZ01000003">
    <property type="protein sequence ID" value="ODB98001.1"/>
    <property type="molecule type" value="Genomic_DNA"/>
</dbReference>
<dbReference type="Pfam" id="PF04298">
    <property type="entry name" value="Zn_peptidase_2"/>
    <property type="match status" value="1"/>
</dbReference>
<evidence type="ECO:0000256" key="1">
    <source>
        <dbReference type="SAM" id="Phobius"/>
    </source>
</evidence>
<keyword evidence="1" id="KW-0812">Transmembrane</keyword>
<protein>
    <submittedName>
        <fullName evidence="2">Peptidase</fullName>
    </submittedName>
</protein>
<dbReference type="Proteomes" id="UP000094849">
    <property type="component" value="Unassembled WGS sequence"/>
</dbReference>
<dbReference type="InterPro" id="IPR007395">
    <property type="entry name" value="Zn_peptidase_2"/>
</dbReference>
<dbReference type="RefSeq" id="WP_069005971.1">
    <property type="nucleotide sequence ID" value="NZ_LVJW01000003.1"/>
</dbReference>
<reference evidence="2 3" key="1">
    <citation type="submission" date="2016-03" db="EMBL/GenBank/DDBJ databases">
        <title>Chemosynthetic sulphur-oxidizing symbionts of marine invertebrate animals are capable of nitrogen fixation.</title>
        <authorList>
            <person name="Petersen J.M."/>
            <person name="Kemper A."/>
            <person name="Gruber-Vodicka H."/>
            <person name="Cardini U."/>
            <person name="Geest Mvander."/>
            <person name="Kleiner M."/>
            <person name="Bulgheresi S."/>
            <person name="Fussmann M."/>
            <person name="Herbold C."/>
            <person name="Seah B.K.B."/>
            <person name="Antony C.Paul."/>
            <person name="Liu D."/>
            <person name="Belitz A."/>
            <person name="Weber M."/>
        </authorList>
    </citation>
    <scope>NUCLEOTIDE SEQUENCE [LARGE SCALE GENOMIC DNA]</scope>
    <source>
        <strain evidence="2">G_D</strain>
    </source>
</reference>
<keyword evidence="1" id="KW-0472">Membrane</keyword>
<evidence type="ECO:0000313" key="3">
    <source>
        <dbReference type="Proteomes" id="UP000094849"/>
    </source>
</evidence>
<feature type="transmembrane region" description="Helical" evidence="1">
    <location>
        <begin position="146"/>
        <end position="166"/>
    </location>
</feature>
<dbReference type="PANTHER" id="PTHR36434">
    <property type="entry name" value="MEMBRANE PROTEASE YUGP-RELATED"/>
    <property type="match status" value="1"/>
</dbReference>